<keyword evidence="8" id="KW-1185">Reference proteome</keyword>
<dbReference type="InterPro" id="IPR013249">
    <property type="entry name" value="RNA_pol_sigma70_r4_t2"/>
</dbReference>
<keyword evidence="3" id="KW-0731">Sigma factor</keyword>
<evidence type="ECO:0000256" key="1">
    <source>
        <dbReference type="ARBA" id="ARBA00010641"/>
    </source>
</evidence>
<dbReference type="SUPFAM" id="SSF88946">
    <property type="entry name" value="Sigma2 domain of RNA polymerase sigma factors"/>
    <property type="match status" value="1"/>
</dbReference>
<evidence type="ECO:0000256" key="3">
    <source>
        <dbReference type="ARBA" id="ARBA00023082"/>
    </source>
</evidence>
<comment type="similarity">
    <text evidence="1">Belongs to the sigma-70 factor family. ECF subfamily.</text>
</comment>
<dbReference type="AlphaFoldDB" id="A0A4Q0NQD4"/>
<keyword evidence="4" id="KW-0804">Transcription</keyword>
<name>A0A4Q0NQD4_9FLAO</name>
<dbReference type="InterPro" id="IPR013324">
    <property type="entry name" value="RNA_pol_sigma_r3/r4-like"/>
</dbReference>
<dbReference type="GO" id="GO:0016987">
    <property type="term" value="F:sigma factor activity"/>
    <property type="evidence" value="ECO:0007669"/>
    <property type="project" value="UniProtKB-KW"/>
</dbReference>
<dbReference type="PANTHER" id="PTHR43133">
    <property type="entry name" value="RNA POLYMERASE ECF-TYPE SIGMA FACTO"/>
    <property type="match status" value="1"/>
</dbReference>
<dbReference type="InterPro" id="IPR014284">
    <property type="entry name" value="RNA_pol_sigma-70_dom"/>
</dbReference>
<evidence type="ECO:0000259" key="5">
    <source>
        <dbReference type="Pfam" id="PF04542"/>
    </source>
</evidence>
<dbReference type="PANTHER" id="PTHR43133:SF46">
    <property type="entry name" value="RNA POLYMERASE SIGMA-70 FACTOR ECF SUBFAMILY"/>
    <property type="match status" value="1"/>
</dbReference>
<dbReference type="GO" id="GO:0006352">
    <property type="term" value="P:DNA-templated transcription initiation"/>
    <property type="evidence" value="ECO:0007669"/>
    <property type="project" value="InterPro"/>
</dbReference>
<dbReference type="Pfam" id="PF04542">
    <property type="entry name" value="Sigma70_r2"/>
    <property type="match status" value="1"/>
</dbReference>
<sequence>MNNQALNDLLKKGDEHSFAQIFEALYQPLVSYLMQYVDKAADAEDIAQNTFIKLWEKKDRLHLTTSVKSYIYSAAYNQFIDNYRKNKKQQTYLDQLKNETLTNLAEEPDDLLERKLQLITKAVESLPERCRIIFTMHKKQGYSHKEISKKLEISTKTIEAQLRIAYTRLREELKNRPDLYLTLIFAKSRFK</sequence>
<proteinExistence type="inferred from homology"/>
<evidence type="ECO:0000259" key="6">
    <source>
        <dbReference type="Pfam" id="PF08281"/>
    </source>
</evidence>
<dbReference type="NCBIfam" id="TIGR02985">
    <property type="entry name" value="Sig70_bacteroi1"/>
    <property type="match status" value="1"/>
</dbReference>
<accession>A0A4Q0NQD4</accession>
<organism evidence="7 8">
    <name type="scientific">Leeuwenhoekiella aestuarii</name>
    <dbReference type="NCBI Taxonomy" id="2249426"/>
    <lineage>
        <taxon>Bacteria</taxon>
        <taxon>Pseudomonadati</taxon>
        <taxon>Bacteroidota</taxon>
        <taxon>Flavobacteriia</taxon>
        <taxon>Flavobacteriales</taxon>
        <taxon>Flavobacteriaceae</taxon>
        <taxon>Leeuwenhoekiella</taxon>
    </lineage>
</organism>
<dbReference type="EMBL" id="QOVI01000010">
    <property type="protein sequence ID" value="RXG11542.1"/>
    <property type="molecule type" value="Genomic_DNA"/>
</dbReference>
<dbReference type="OrthoDB" id="1100095at2"/>
<dbReference type="Gene3D" id="1.10.1740.10">
    <property type="match status" value="1"/>
</dbReference>
<dbReference type="SUPFAM" id="SSF88659">
    <property type="entry name" value="Sigma3 and sigma4 domains of RNA polymerase sigma factors"/>
    <property type="match status" value="1"/>
</dbReference>
<dbReference type="InterPro" id="IPR036388">
    <property type="entry name" value="WH-like_DNA-bd_sf"/>
</dbReference>
<dbReference type="Proteomes" id="UP000289821">
    <property type="component" value="Unassembled WGS sequence"/>
</dbReference>
<dbReference type="NCBIfam" id="TIGR02937">
    <property type="entry name" value="sigma70-ECF"/>
    <property type="match status" value="1"/>
</dbReference>
<comment type="caution">
    <text evidence="7">The sequence shown here is derived from an EMBL/GenBank/DDBJ whole genome shotgun (WGS) entry which is preliminary data.</text>
</comment>
<feature type="domain" description="RNA polymerase sigma-70 region 2" evidence="5">
    <location>
        <begin position="22"/>
        <end position="88"/>
    </location>
</feature>
<dbReference type="InterPro" id="IPR014327">
    <property type="entry name" value="RNA_pol_sigma70_bacteroid"/>
</dbReference>
<feature type="domain" description="RNA polymerase sigma factor 70 region 4 type 2" evidence="6">
    <location>
        <begin position="117"/>
        <end position="167"/>
    </location>
</feature>
<reference evidence="7 8" key="1">
    <citation type="submission" date="2018-07" db="EMBL/GenBank/DDBJ databases">
        <title>Leeuwenhoekiella genomics.</title>
        <authorList>
            <person name="Tahon G."/>
            <person name="Willems A."/>
        </authorList>
    </citation>
    <scope>NUCLEOTIDE SEQUENCE [LARGE SCALE GENOMIC DNA]</scope>
    <source>
        <strain evidence="7 8">R-50232</strain>
    </source>
</reference>
<evidence type="ECO:0000313" key="8">
    <source>
        <dbReference type="Proteomes" id="UP000289821"/>
    </source>
</evidence>
<dbReference type="GO" id="GO:0003677">
    <property type="term" value="F:DNA binding"/>
    <property type="evidence" value="ECO:0007669"/>
    <property type="project" value="InterPro"/>
</dbReference>
<evidence type="ECO:0000256" key="2">
    <source>
        <dbReference type="ARBA" id="ARBA00023015"/>
    </source>
</evidence>
<dbReference type="Gene3D" id="1.10.10.10">
    <property type="entry name" value="Winged helix-like DNA-binding domain superfamily/Winged helix DNA-binding domain"/>
    <property type="match status" value="1"/>
</dbReference>
<dbReference type="InterPro" id="IPR039425">
    <property type="entry name" value="RNA_pol_sigma-70-like"/>
</dbReference>
<evidence type="ECO:0000256" key="4">
    <source>
        <dbReference type="ARBA" id="ARBA00023163"/>
    </source>
</evidence>
<dbReference type="InterPro" id="IPR007627">
    <property type="entry name" value="RNA_pol_sigma70_r2"/>
</dbReference>
<protein>
    <submittedName>
        <fullName evidence="7">RNA polymerase sigma-70 factor (ECF subfamily)</fullName>
    </submittedName>
</protein>
<dbReference type="InterPro" id="IPR013325">
    <property type="entry name" value="RNA_pol_sigma_r2"/>
</dbReference>
<dbReference type="Pfam" id="PF08281">
    <property type="entry name" value="Sigma70_r4_2"/>
    <property type="match status" value="1"/>
</dbReference>
<dbReference type="RefSeq" id="WP_128762806.1">
    <property type="nucleotide sequence ID" value="NZ_QOVI01000010.1"/>
</dbReference>
<keyword evidence="2" id="KW-0805">Transcription regulation</keyword>
<gene>
    <name evidence="7" type="ORF">DSM04_11034</name>
</gene>
<evidence type="ECO:0000313" key="7">
    <source>
        <dbReference type="EMBL" id="RXG11542.1"/>
    </source>
</evidence>